<organism evidence="2 3">
    <name type="scientific">Lactuca sativa</name>
    <name type="common">Garden lettuce</name>
    <dbReference type="NCBI Taxonomy" id="4236"/>
    <lineage>
        <taxon>Eukaryota</taxon>
        <taxon>Viridiplantae</taxon>
        <taxon>Streptophyta</taxon>
        <taxon>Embryophyta</taxon>
        <taxon>Tracheophyta</taxon>
        <taxon>Spermatophyta</taxon>
        <taxon>Magnoliopsida</taxon>
        <taxon>eudicotyledons</taxon>
        <taxon>Gunneridae</taxon>
        <taxon>Pentapetalae</taxon>
        <taxon>asterids</taxon>
        <taxon>campanulids</taxon>
        <taxon>Asterales</taxon>
        <taxon>Asteraceae</taxon>
        <taxon>Cichorioideae</taxon>
        <taxon>Cichorieae</taxon>
        <taxon>Lactucinae</taxon>
        <taxon>Lactuca</taxon>
    </lineage>
</organism>
<reference evidence="2 3" key="1">
    <citation type="journal article" date="2017" name="Nat. Commun.">
        <title>Genome assembly with in vitro proximity ligation data and whole-genome triplication in lettuce.</title>
        <authorList>
            <person name="Reyes-Chin-Wo S."/>
            <person name="Wang Z."/>
            <person name="Yang X."/>
            <person name="Kozik A."/>
            <person name="Arikit S."/>
            <person name="Song C."/>
            <person name="Xia L."/>
            <person name="Froenicke L."/>
            <person name="Lavelle D.O."/>
            <person name="Truco M.J."/>
            <person name="Xia R."/>
            <person name="Zhu S."/>
            <person name="Xu C."/>
            <person name="Xu H."/>
            <person name="Xu X."/>
            <person name="Cox K."/>
            <person name="Korf I."/>
            <person name="Meyers B.C."/>
            <person name="Michelmore R.W."/>
        </authorList>
    </citation>
    <scope>NUCLEOTIDE SEQUENCE [LARGE SCALE GENOMIC DNA]</scope>
    <source>
        <strain evidence="3">cv. Salinas</strain>
        <tissue evidence="2">Seedlings</tissue>
    </source>
</reference>
<evidence type="ECO:0000313" key="3">
    <source>
        <dbReference type="Proteomes" id="UP000235145"/>
    </source>
</evidence>
<name>A0A9R1WH07_LACSA</name>
<dbReference type="Proteomes" id="UP000235145">
    <property type="component" value="Unassembled WGS sequence"/>
</dbReference>
<dbReference type="PANTHER" id="PTHR47718">
    <property type="entry name" value="OS01G0519700 PROTEIN"/>
    <property type="match status" value="1"/>
</dbReference>
<accession>A0A9R1WH07</accession>
<dbReference type="InterPro" id="IPR018289">
    <property type="entry name" value="MULE_transposase_dom"/>
</dbReference>
<feature type="domain" description="MULE transposase" evidence="1">
    <location>
        <begin position="15"/>
        <end position="73"/>
    </location>
</feature>
<keyword evidence="3" id="KW-1185">Reference proteome</keyword>
<gene>
    <name evidence="2" type="ORF">LSAT_V11C200055330</name>
</gene>
<protein>
    <recommendedName>
        <fullName evidence="1">MULE transposase domain-containing protein</fullName>
    </recommendedName>
</protein>
<evidence type="ECO:0000259" key="1">
    <source>
        <dbReference type="Pfam" id="PF10551"/>
    </source>
</evidence>
<comment type="caution">
    <text evidence="2">The sequence shown here is derived from an EMBL/GenBank/DDBJ whole genome shotgun (WGS) entry which is preliminary data.</text>
</comment>
<evidence type="ECO:0000313" key="2">
    <source>
        <dbReference type="EMBL" id="KAJ0223623.1"/>
    </source>
</evidence>
<dbReference type="AlphaFoldDB" id="A0A9R1WH07"/>
<dbReference type="EMBL" id="NBSK02000002">
    <property type="protein sequence ID" value="KAJ0223623.1"/>
    <property type="molecule type" value="Genomic_DNA"/>
</dbReference>
<dbReference type="Pfam" id="PF10551">
    <property type="entry name" value="MULE"/>
    <property type="match status" value="1"/>
</dbReference>
<dbReference type="PANTHER" id="PTHR47718:SF12">
    <property type="entry name" value="PROTEIN FAR1-RELATED SEQUENCE"/>
    <property type="match status" value="1"/>
</dbReference>
<proteinExistence type="predicted"/>
<sequence length="92" mass="10693">MIFVPFTTIDNPKLLLSNESIESYRSLLEAFLKAHGKHPQLVLTDQDPTILQAVEAIFPNSNHRLCMWHIMKKLQAKFYVFLKMISIDIVYS</sequence>